<keyword evidence="2" id="KW-1185">Reference proteome</keyword>
<accession>A0A895YGL0</accession>
<dbReference type="Pfam" id="PF17784">
    <property type="entry name" value="Sulfotransfer_4"/>
    <property type="match status" value="1"/>
</dbReference>
<evidence type="ECO:0000313" key="1">
    <source>
        <dbReference type="EMBL" id="QSB16701.1"/>
    </source>
</evidence>
<gene>
    <name evidence="1" type="ORF">JQS43_10710</name>
</gene>
<dbReference type="EMBL" id="CP070499">
    <property type="protein sequence ID" value="QSB16701.1"/>
    <property type="molecule type" value="Genomic_DNA"/>
</dbReference>
<dbReference type="Proteomes" id="UP000662857">
    <property type="component" value="Chromosome"/>
</dbReference>
<dbReference type="PANTHER" id="PTHR36978:SF4">
    <property type="entry name" value="P-LOOP CONTAINING NUCLEOSIDE TRIPHOSPHATE HYDROLASE PROTEIN"/>
    <property type="match status" value="1"/>
</dbReference>
<dbReference type="InterPro" id="IPR027417">
    <property type="entry name" value="P-loop_NTPase"/>
</dbReference>
<reference evidence="1" key="1">
    <citation type="submission" date="2021-02" db="EMBL/GenBank/DDBJ databases">
        <title>Natrosporangium hydrolyticum gen. nov., sp. nov, a haloalkaliphilic actinobacterium from a soda solonchak soil.</title>
        <authorList>
            <person name="Sorokin D.Y."/>
            <person name="Khijniak T.V."/>
            <person name="Zakharycheva A.P."/>
            <person name="Boueva O.V."/>
            <person name="Ariskina E.V."/>
            <person name="Hahnke R.L."/>
            <person name="Bunk B."/>
            <person name="Sproer C."/>
            <person name="Schumann P."/>
            <person name="Evtushenko L.I."/>
            <person name="Kublanov I.V."/>
        </authorList>
    </citation>
    <scope>NUCLEOTIDE SEQUENCE</scope>
    <source>
        <strain evidence="1">DSM 106523</strain>
    </source>
</reference>
<protein>
    <submittedName>
        <fullName evidence="1">Sulfotransferase</fullName>
    </submittedName>
</protein>
<sequence>MPLQIIGAGWGRTGTASMRAALEQLGYSCHHMLEVIAEPAQAALFTEALDDPDFDWERIYHRYTATMDWPGSVFWRELAAAYPQAKVLLTVRDPEKWYDSFRSTIYQGWLDGVRDHLGEGWLAMRRRVLVERCFDGRPEDREHAIAAYLRHNQQVQAEVPAERLLVYKPGEGWPRLCEFLGVPEPAEPFPHVNDRAEFIERG</sequence>
<dbReference type="InterPro" id="IPR040632">
    <property type="entry name" value="Sulfotransfer_4"/>
</dbReference>
<dbReference type="RefSeq" id="WP_239678931.1">
    <property type="nucleotide sequence ID" value="NZ_CP070499.1"/>
</dbReference>
<evidence type="ECO:0000313" key="2">
    <source>
        <dbReference type="Proteomes" id="UP000662857"/>
    </source>
</evidence>
<proteinExistence type="predicted"/>
<dbReference type="SUPFAM" id="SSF52540">
    <property type="entry name" value="P-loop containing nucleoside triphosphate hydrolases"/>
    <property type="match status" value="1"/>
</dbReference>
<dbReference type="AlphaFoldDB" id="A0A895YGL0"/>
<dbReference type="KEGG" id="nhy:JQS43_10710"/>
<dbReference type="PANTHER" id="PTHR36978">
    <property type="entry name" value="P-LOOP CONTAINING NUCLEOTIDE TRIPHOSPHATE HYDROLASE"/>
    <property type="match status" value="1"/>
</dbReference>
<dbReference type="Gene3D" id="3.40.50.300">
    <property type="entry name" value="P-loop containing nucleotide triphosphate hydrolases"/>
    <property type="match status" value="1"/>
</dbReference>
<organism evidence="1 2">
    <name type="scientific">Natronosporangium hydrolyticum</name>
    <dbReference type="NCBI Taxonomy" id="2811111"/>
    <lineage>
        <taxon>Bacteria</taxon>
        <taxon>Bacillati</taxon>
        <taxon>Actinomycetota</taxon>
        <taxon>Actinomycetes</taxon>
        <taxon>Micromonosporales</taxon>
        <taxon>Micromonosporaceae</taxon>
        <taxon>Natronosporangium</taxon>
    </lineage>
</organism>
<name>A0A895YGL0_9ACTN</name>